<sequence>MVQMYLSLLRSSRFDCVLCDSLPMNGRESAIGWVKGYLGFKPLEVNGFGTTHSAKFNFEKNCKGEELEQKWNINLATSEEIKDGNFSVARKETLKEQMHNGGYKGI</sequence>
<accession>A0A2D4JQK7</accession>
<name>A0A2D4JQK7_MICLE</name>
<organism evidence="1">
    <name type="scientific">Micrurus lemniscatus lemniscatus</name>
    <dbReference type="NCBI Taxonomy" id="129467"/>
    <lineage>
        <taxon>Eukaryota</taxon>
        <taxon>Metazoa</taxon>
        <taxon>Chordata</taxon>
        <taxon>Craniata</taxon>
        <taxon>Vertebrata</taxon>
        <taxon>Euteleostomi</taxon>
        <taxon>Lepidosauria</taxon>
        <taxon>Squamata</taxon>
        <taxon>Bifurcata</taxon>
        <taxon>Unidentata</taxon>
        <taxon>Episquamata</taxon>
        <taxon>Toxicofera</taxon>
        <taxon>Serpentes</taxon>
        <taxon>Colubroidea</taxon>
        <taxon>Elapidae</taxon>
        <taxon>Elapinae</taxon>
        <taxon>Micrurus</taxon>
    </lineage>
</organism>
<proteinExistence type="predicted"/>
<protein>
    <submittedName>
        <fullName evidence="1">Uncharacterized protein</fullName>
    </submittedName>
</protein>
<dbReference type="AlphaFoldDB" id="A0A2D4JQK7"/>
<reference evidence="1" key="1">
    <citation type="submission" date="2017-07" db="EMBL/GenBank/DDBJ databases">
        <authorList>
            <person name="Mikheyev A."/>
            <person name="Grau M."/>
        </authorList>
    </citation>
    <scope>NUCLEOTIDE SEQUENCE</scope>
    <source>
        <tissue evidence="1">Venom_gland</tissue>
    </source>
</reference>
<dbReference type="EMBL" id="IACK01231906">
    <property type="protein sequence ID" value="LAA98727.1"/>
    <property type="molecule type" value="Transcribed_RNA"/>
</dbReference>
<reference evidence="1" key="2">
    <citation type="submission" date="2017-11" db="EMBL/GenBank/DDBJ databases">
        <title>Coralsnake Venomics: Analyses of Venom Gland Transcriptomes and Proteomes of Six Brazilian Taxa.</title>
        <authorList>
            <person name="Aird S.D."/>
            <person name="Jorge da Silva N."/>
            <person name="Qiu L."/>
            <person name="Villar-Briones A."/>
            <person name="Aparecida-Saddi V."/>
            <person name="Campos-Telles M.P."/>
            <person name="Grau M."/>
            <person name="Mikheyev A.S."/>
        </authorList>
    </citation>
    <scope>NUCLEOTIDE SEQUENCE</scope>
    <source>
        <tissue evidence="1">Venom_gland</tissue>
    </source>
</reference>
<evidence type="ECO:0000313" key="1">
    <source>
        <dbReference type="EMBL" id="LAA98727.1"/>
    </source>
</evidence>